<comment type="similarity">
    <text evidence="2">Belongs to the porin LamB (TC 1.B.3) family.</text>
</comment>
<feature type="signal peptide" evidence="10">
    <location>
        <begin position="1"/>
        <end position="22"/>
    </location>
</feature>
<dbReference type="GO" id="GO:0015144">
    <property type="term" value="F:carbohydrate transmembrane transporter activity"/>
    <property type="evidence" value="ECO:0007669"/>
    <property type="project" value="TreeGrafter"/>
</dbReference>
<evidence type="ECO:0000256" key="9">
    <source>
        <dbReference type="ARBA" id="ARBA00023237"/>
    </source>
</evidence>
<dbReference type="InterPro" id="IPR036998">
    <property type="entry name" value="Porin_LamB_sf"/>
</dbReference>
<organism evidence="11 12">
    <name type="scientific">Candidatus Geothrix odensensis</name>
    <dbReference type="NCBI Taxonomy" id="2954440"/>
    <lineage>
        <taxon>Bacteria</taxon>
        <taxon>Pseudomonadati</taxon>
        <taxon>Acidobacteriota</taxon>
        <taxon>Holophagae</taxon>
        <taxon>Holophagales</taxon>
        <taxon>Holophagaceae</taxon>
        <taxon>Geothrix</taxon>
    </lineage>
</organism>
<keyword evidence="3" id="KW-0813">Transport</keyword>
<evidence type="ECO:0000256" key="7">
    <source>
        <dbReference type="ARBA" id="ARBA00023114"/>
    </source>
</evidence>
<dbReference type="GO" id="GO:0009279">
    <property type="term" value="C:cell outer membrane"/>
    <property type="evidence" value="ECO:0007669"/>
    <property type="project" value="UniProtKB-SubCell"/>
</dbReference>
<feature type="chain" id="PRO_5036975061" evidence="10">
    <location>
        <begin position="23"/>
        <end position="452"/>
    </location>
</feature>
<keyword evidence="6" id="KW-0406">Ion transport</keyword>
<dbReference type="EMBL" id="JADKCH010000011">
    <property type="protein sequence ID" value="MBK8573063.1"/>
    <property type="molecule type" value="Genomic_DNA"/>
</dbReference>
<dbReference type="InterPro" id="IPR050286">
    <property type="entry name" value="G_neg_Bact_CarbUptk_Porin"/>
</dbReference>
<sequence length="452" mass="50566">MKRLSLLKAALPMALVCGPLLADDVVEIHGYTRAGVGRSSNGGEQVSFFLANTGGSPTGGPGYRLGNETDNYLELAVDVKAYEKGNTNFKLHFRPAFRQYYQVRDASADAGGDVDNSKSPSPNQQIWIREAWGEATGIFGNSGAFKDASLWAGRRFYMRQDLHIRDQWYWNNSGDGVGLENIDFGFMKMHYAYIQHDTGNVNSDWNNGAIRGQLNPYSQWVGGGGHAIIGSHDLRFSDIKLWTGASLTLGVQYNDAHPKSGTENDGNTNKGTQFNVILNQAGVLGGDNRVYATYGNGSTFWNWYNPDVKTENTWWHIMDVFYIKPAKNLEMQGTVQYRKQNGKGSMAGNTNTWISAGVRPVYFFTKHFSVAYEVGMDKLKFDNETEDRKLLKNTIALQWSPQASFWSRPVIRIFATRADWNKNANNWNKVGEGQFGNSLQGMTFGAQVEAWW</sequence>
<evidence type="ECO:0000256" key="5">
    <source>
        <dbReference type="ARBA" id="ARBA00022692"/>
    </source>
</evidence>
<keyword evidence="8" id="KW-0472">Membrane</keyword>
<keyword evidence="10" id="KW-0732">Signal</keyword>
<keyword evidence="4" id="KW-1134">Transmembrane beta strand</keyword>
<proteinExistence type="inferred from homology"/>
<dbReference type="GO" id="GO:0015774">
    <property type="term" value="P:polysaccharide transport"/>
    <property type="evidence" value="ECO:0007669"/>
    <property type="project" value="TreeGrafter"/>
</dbReference>
<dbReference type="PANTHER" id="PTHR38762">
    <property type="entry name" value="CRYPTIC OUTER MEMBRANE PORIN BGLH-RELATED"/>
    <property type="match status" value="1"/>
</dbReference>
<protein>
    <submittedName>
        <fullName evidence="11">Carbohydrate porin</fullName>
    </submittedName>
</protein>
<accession>A0A936K5X5</accession>
<evidence type="ECO:0000313" key="11">
    <source>
        <dbReference type="EMBL" id="MBK8573063.1"/>
    </source>
</evidence>
<dbReference type="Proteomes" id="UP000709959">
    <property type="component" value="Unassembled WGS sequence"/>
</dbReference>
<dbReference type="InterPro" id="IPR003192">
    <property type="entry name" value="Porin_LamB"/>
</dbReference>
<evidence type="ECO:0000256" key="10">
    <source>
        <dbReference type="SAM" id="SignalP"/>
    </source>
</evidence>
<keyword evidence="9" id="KW-0998">Cell outer membrane</keyword>
<dbReference type="Gene3D" id="2.40.170.10">
    <property type="entry name" value="Porin, LamB type"/>
    <property type="match status" value="1"/>
</dbReference>
<comment type="caution">
    <text evidence="11">The sequence shown here is derived from an EMBL/GenBank/DDBJ whole genome shotgun (WGS) entry which is preliminary data.</text>
</comment>
<evidence type="ECO:0000256" key="8">
    <source>
        <dbReference type="ARBA" id="ARBA00023136"/>
    </source>
</evidence>
<evidence type="ECO:0000313" key="12">
    <source>
        <dbReference type="Proteomes" id="UP000709959"/>
    </source>
</evidence>
<gene>
    <name evidence="11" type="ORF">IPN91_10530</name>
</gene>
<dbReference type="GO" id="GO:0046930">
    <property type="term" value="C:pore complex"/>
    <property type="evidence" value="ECO:0007669"/>
    <property type="project" value="UniProtKB-KW"/>
</dbReference>
<evidence type="ECO:0000256" key="6">
    <source>
        <dbReference type="ARBA" id="ARBA00023065"/>
    </source>
</evidence>
<comment type="subcellular location">
    <subcellularLocation>
        <location evidence="1">Cell outer membrane</location>
        <topology evidence="1">Multi-pass membrane protein</topology>
    </subcellularLocation>
</comment>
<dbReference type="Pfam" id="PF02264">
    <property type="entry name" value="LamB"/>
    <property type="match status" value="1"/>
</dbReference>
<evidence type="ECO:0000256" key="1">
    <source>
        <dbReference type="ARBA" id="ARBA00004571"/>
    </source>
</evidence>
<keyword evidence="5" id="KW-0812">Transmembrane</keyword>
<reference evidence="11 12" key="1">
    <citation type="submission" date="2020-10" db="EMBL/GenBank/DDBJ databases">
        <title>Connecting structure to function with the recovery of over 1000 high-quality activated sludge metagenome-assembled genomes encoding full-length rRNA genes using long-read sequencing.</title>
        <authorList>
            <person name="Singleton C.M."/>
            <person name="Petriglieri F."/>
            <person name="Kristensen J.M."/>
            <person name="Kirkegaard R.H."/>
            <person name="Michaelsen T.Y."/>
            <person name="Andersen M.H."/>
            <person name="Karst S.M."/>
            <person name="Dueholm M.S."/>
            <person name="Nielsen P.H."/>
            <person name="Albertsen M."/>
        </authorList>
    </citation>
    <scope>NUCLEOTIDE SEQUENCE [LARGE SCALE GENOMIC DNA]</scope>
    <source>
        <strain evidence="11">OdNE_18-Q3-R46-58_MAXAC.008</strain>
    </source>
</reference>
<evidence type="ECO:0000256" key="3">
    <source>
        <dbReference type="ARBA" id="ARBA00022448"/>
    </source>
</evidence>
<name>A0A936K5X5_9BACT</name>
<dbReference type="GO" id="GO:0015288">
    <property type="term" value="F:porin activity"/>
    <property type="evidence" value="ECO:0007669"/>
    <property type="project" value="UniProtKB-KW"/>
</dbReference>
<dbReference type="GO" id="GO:0006811">
    <property type="term" value="P:monoatomic ion transport"/>
    <property type="evidence" value="ECO:0007669"/>
    <property type="project" value="UniProtKB-KW"/>
</dbReference>
<keyword evidence="7" id="KW-0626">Porin</keyword>
<dbReference type="AlphaFoldDB" id="A0A936K5X5"/>
<evidence type="ECO:0000256" key="4">
    <source>
        <dbReference type="ARBA" id="ARBA00022452"/>
    </source>
</evidence>
<evidence type="ECO:0000256" key="2">
    <source>
        <dbReference type="ARBA" id="ARBA00007055"/>
    </source>
</evidence>
<dbReference type="PANTHER" id="PTHR38762:SF1">
    <property type="entry name" value="CRYPTIC OUTER MEMBRANE PORIN BGLH-RELATED"/>
    <property type="match status" value="1"/>
</dbReference>
<dbReference type="SUPFAM" id="SSF56935">
    <property type="entry name" value="Porins"/>
    <property type="match status" value="1"/>
</dbReference>